<dbReference type="PATRIC" id="fig|38300.4.peg.1226"/>
<evidence type="ECO:0000313" key="3">
    <source>
        <dbReference type="Proteomes" id="UP000060513"/>
    </source>
</evidence>
<dbReference type="GeneID" id="97237778"/>
<feature type="compositionally biased region" description="Low complexity" evidence="1">
    <location>
        <begin position="159"/>
        <end position="174"/>
    </location>
</feature>
<dbReference type="OrthoDB" id="9773549at2"/>
<dbReference type="RefSeq" id="WP_005309217.1">
    <property type="nucleotide sequence ID" value="NZ_CP011340.1"/>
</dbReference>
<dbReference type="PANTHER" id="PTHR43194">
    <property type="entry name" value="HYDROLASE ALPHA/BETA FOLD FAMILY"/>
    <property type="match status" value="1"/>
</dbReference>
<dbReference type="InterPro" id="IPR050228">
    <property type="entry name" value="Carboxylesterase_BioH"/>
</dbReference>
<evidence type="ECO:0000313" key="2">
    <source>
        <dbReference type="EMBL" id="ALC19453.1"/>
    </source>
</evidence>
<dbReference type="OMA" id="GHDYGIH"/>
<name>A0A0M3QHF6_STRPR</name>
<dbReference type="SUPFAM" id="SSF53474">
    <property type="entry name" value="alpha/beta-Hydrolases"/>
    <property type="match status" value="2"/>
</dbReference>
<sequence length="553" mass="58197">MTVFILVSDAFTGGWIWRDVAAGLREAGAEVHPVTLTGMGDRRHLAGPGTDLETHVQDLVQLIDHLDPAPAKTAEAEDSADSVVSMGSATPVEPAAPDLVLVGHGYGIHPVLGAADRRPERVARIVHLDAGMPQDGDAAVALVPDRTVHELLTDRAHETGTTAEGAAESGAESGAGAGAEDRLIPPPPAGEWQRLGSTAGVPADALARLARLAAPQPTGTLTRPLRLSGALSGVPTTGVLCTANGSSIAMVEALVGLGDPRLRVLTEPQVTFFELDTGHWPMLSTPGELAEVLRRAAAGEGHRISPSVSEQPAHLRPFLIDVPERPRERTGRVDLYLPDADEPRPAVVFVHGGPVSAEARPTPRDWPAFVGYGSYVASLGAVGVTLDHRLHGLADYGRAAEDVAEAVELVRADPRVDGERVALWFFSGGGLLSADWLAAPPAWLRCVAATYPVLAPLPNWPLADSRFLPAATVRKAGQLPFVLTRVELEGPEIAATVEEFLTAAEECDAAVEIIDVPQGHHAFETIDHTEEARDAVARAARSVLGHLRGDLLG</sequence>
<dbReference type="EMBL" id="CP011340">
    <property type="protein sequence ID" value="ALC19453.1"/>
    <property type="molecule type" value="Genomic_DNA"/>
</dbReference>
<dbReference type="AlphaFoldDB" id="A0A0M3QHF6"/>
<dbReference type="KEGG" id="spri:SPRI_1147"/>
<proteinExistence type="predicted"/>
<reference evidence="2 3" key="1">
    <citation type="submission" date="2015-08" db="EMBL/GenBank/DDBJ databases">
        <title>Genome sequence of the pristinamycin over-producing bacterium Streptomyces pristinaespiralis HCCB10218.</title>
        <authorList>
            <person name="Tian J."/>
            <person name="Yang J."/>
            <person name="Li L."/>
            <person name="Ruan L."/>
            <person name="Wei W."/>
            <person name="Zheng G."/>
            <person name="Wei Z."/>
            <person name="Yang S."/>
            <person name="Ge M."/>
            <person name="Jiang W."/>
            <person name="Lu Y."/>
        </authorList>
    </citation>
    <scope>NUCLEOTIDE SEQUENCE [LARGE SCALE GENOMIC DNA]</scope>
    <source>
        <strain evidence="2 3">HCCB 10218</strain>
    </source>
</reference>
<dbReference type="STRING" id="38300.SPRI_1147"/>
<dbReference type="InterPro" id="IPR029058">
    <property type="entry name" value="AB_hydrolase_fold"/>
</dbReference>
<protein>
    <submittedName>
        <fullName evidence="2">Esterase</fullName>
    </submittedName>
</protein>
<dbReference type="Proteomes" id="UP000060513">
    <property type="component" value="Chromosome"/>
</dbReference>
<feature type="region of interest" description="Disordered" evidence="1">
    <location>
        <begin position="154"/>
        <end position="196"/>
    </location>
</feature>
<accession>A0A0M3QHF6</accession>
<gene>
    <name evidence="2" type="ORF">SPRI_1147</name>
</gene>
<evidence type="ECO:0000256" key="1">
    <source>
        <dbReference type="SAM" id="MobiDB-lite"/>
    </source>
</evidence>
<dbReference type="PANTHER" id="PTHR43194:SF2">
    <property type="entry name" value="PEROXISOMAL MEMBRANE PROTEIN LPX1"/>
    <property type="match status" value="1"/>
</dbReference>
<organism evidence="2">
    <name type="scientific">Streptomyces pristinaespiralis</name>
    <dbReference type="NCBI Taxonomy" id="38300"/>
    <lineage>
        <taxon>Bacteria</taxon>
        <taxon>Bacillati</taxon>
        <taxon>Actinomycetota</taxon>
        <taxon>Actinomycetes</taxon>
        <taxon>Kitasatosporales</taxon>
        <taxon>Streptomycetaceae</taxon>
        <taxon>Streptomyces</taxon>
    </lineage>
</organism>
<dbReference type="Gene3D" id="3.40.50.1820">
    <property type="entry name" value="alpha/beta hydrolase"/>
    <property type="match status" value="2"/>
</dbReference>